<feature type="region of interest" description="Disordered" evidence="2">
    <location>
        <begin position="1"/>
        <end position="90"/>
    </location>
</feature>
<feature type="region of interest" description="Disordered" evidence="2">
    <location>
        <begin position="132"/>
        <end position="241"/>
    </location>
</feature>
<protein>
    <recommendedName>
        <fullName evidence="5">M serotype protein</fullName>
    </recommendedName>
</protein>
<dbReference type="AlphaFoldDB" id="A0A194X7B5"/>
<dbReference type="OrthoDB" id="2121319at2759"/>
<feature type="region of interest" description="Disordered" evidence="2">
    <location>
        <begin position="398"/>
        <end position="633"/>
    </location>
</feature>
<evidence type="ECO:0000256" key="1">
    <source>
        <dbReference type="SAM" id="Coils"/>
    </source>
</evidence>
<dbReference type="STRING" id="149040.A0A194X7B5"/>
<evidence type="ECO:0000256" key="2">
    <source>
        <dbReference type="SAM" id="MobiDB-lite"/>
    </source>
</evidence>
<dbReference type="PANTHER" id="PTHR38120">
    <property type="entry name" value="EXPRESSED PROTEIN"/>
    <property type="match status" value="1"/>
</dbReference>
<evidence type="ECO:0000313" key="4">
    <source>
        <dbReference type="Proteomes" id="UP000070700"/>
    </source>
</evidence>
<accession>A0A194X7B5</accession>
<keyword evidence="1" id="KW-0175">Coiled coil</keyword>
<feature type="coiled-coil region" evidence="1">
    <location>
        <begin position="343"/>
        <end position="377"/>
    </location>
</feature>
<keyword evidence="4" id="KW-1185">Reference proteome</keyword>
<gene>
    <name evidence="3" type="ORF">LY89DRAFT_618825</name>
</gene>
<dbReference type="RefSeq" id="XP_018070413.1">
    <property type="nucleotide sequence ID" value="XM_018210852.1"/>
</dbReference>
<name>A0A194X7B5_MOLSC</name>
<feature type="compositionally biased region" description="Basic and acidic residues" evidence="2">
    <location>
        <begin position="194"/>
        <end position="211"/>
    </location>
</feature>
<proteinExistence type="predicted"/>
<feature type="compositionally biased region" description="Low complexity" evidence="2">
    <location>
        <begin position="21"/>
        <end position="44"/>
    </location>
</feature>
<evidence type="ECO:0000313" key="3">
    <source>
        <dbReference type="EMBL" id="KUJ16058.1"/>
    </source>
</evidence>
<dbReference type="PANTHER" id="PTHR38120:SF1">
    <property type="entry name" value="M PROTEIN, SEROTYPE 2.1"/>
    <property type="match status" value="1"/>
</dbReference>
<dbReference type="EMBL" id="KQ947417">
    <property type="protein sequence ID" value="KUJ16058.1"/>
    <property type="molecule type" value="Genomic_DNA"/>
</dbReference>
<feature type="compositionally biased region" description="Basic and acidic residues" evidence="2">
    <location>
        <begin position="593"/>
        <end position="605"/>
    </location>
</feature>
<dbReference type="Proteomes" id="UP000070700">
    <property type="component" value="Unassembled WGS sequence"/>
</dbReference>
<sequence>MSAATKKPPASTGPPGRRPSTDPTSTSPSRTSTPARSPTPSSATANGVARARSVRGGTPVSARAAMQRPGAGASNLSSTSTASDAEDDARAETVALLDDLKERLRKTENASEQFQKQAQVLQSRLDEALAEQGKLEEKLHENEERLETLENDKRDALRQKREMESIYEAERSSMTKEREEMANREEEMQTIIQRLKDSLNQRSNVDEESRLSRRSNNSSPSIEGGQFAPPSGLSRSDSRNNSKLVLQKDRLIESLRLELAEAQIKLVESENMGGGRMREVERLLLEARMTNARLMEDNESYQLLLSEKTLTGDFAKSDFMGSASHNADALNALEGRSSAPSLADELSEAGEGESENYRRLEAELKSAKDQNKALTLYINKIIERLLQHQDFEAILDQSSDFKPGGAANIDKELPPPPPKEASGASILQRAKSVAMGAGRRPRPQSQMPASHSALNDPDTAPSIPIGLGRSSSFRHGRPKSEQYTGGAANVVNQMYRGGQTSPTLTGPQTPRHSQSFFAPPLQAGNPNAAHRVPSTGQVPTAGNFPGMKSETSSTSGDSGDVSTPPSNSPPRAEKATTFAGNKPRPLRLVQDQQDSRRTSGEDAANKRASWMGWMGGAFSKKDDVGAVEESIHE</sequence>
<feature type="compositionally biased region" description="Polar residues" evidence="2">
    <location>
        <begin position="443"/>
        <end position="453"/>
    </location>
</feature>
<feature type="compositionally biased region" description="Basic and acidic residues" evidence="2">
    <location>
        <begin position="619"/>
        <end position="633"/>
    </location>
</feature>
<feature type="coiled-coil region" evidence="1">
    <location>
        <begin position="252"/>
        <end position="297"/>
    </location>
</feature>
<feature type="compositionally biased region" description="Basic and acidic residues" evidence="2">
    <location>
        <begin position="133"/>
        <end position="187"/>
    </location>
</feature>
<organism evidence="3 4">
    <name type="scientific">Mollisia scopiformis</name>
    <name type="common">Conifer needle endophyte fungus</name>
    <name type="synonym">Phialocephala scopiformis</name>
    <dbReference type="NCBI Taxonomy" id="149040"/>
    <lineage>
        <taxon>Eukaryota</taxon>
        <taxon>Fungi</taxon>
        <taxon>Dikarya</taxon>
        <taxon>Ascomycota</taxon>
        <taxon>Pezizomycotina</taxon>
        <taxon>Leotiomycetes</taxon>
        <taxon>Helotiales</taxon>
        <taxon>Mollisiaceae</taxon>
        <taxon>Mollisia</taxon>
    </lineage>
</organism>
<evidence type="ECO:0008006" key="5">
    <source>
        <dbReference type="Google" id="ProtNLM"/>
    </source>
</evidence>
<feature type="compositionally biased region" description="Polar residues" evidence="2">
    <location>
        <begin position="498"/>
        <end position="516"/>
    </location>
</feature>
<reference evidence="3 4" key="1">
    <citation type="submission" date="2015-10" db="EMBL/GenBank/DDBJ databases">
        <title>Full genome of DAOMC 229536 Phialocephala scopiformis, a fungal endophyte of spruce producing the potent anti-insectan compound rugulosin.</title>
        <authorList>
            <consortium name="DOE Joint Genome Institute"/>
            <person name="Walker A.K."/>
            <person name="Frasz S.L."/>
            <person name="Seifert K.A."/>
            <person name="Miller J.D."/>
            <person name="Mondo S.J."/>
            <person name="Labutti K."/>
            <person name="Lipzen A."/>
            <person name="Dockter R."/>
            <person name="Kennedy M."/>
            <person name="Grigoriev I.V."/>
            <person name="Spatafora J.W."/>
        </authorList>
    </citation>
    <scope>NUCLEOTIDE SEQUENCE [LARGE SCALE GENOMIC DNA]</scope>
    <source>
        <strain evidence="3 4">CBS 120377</strain>
    </source>
</reference>
<feature type="compositionally biased region" description="Low complexity" evidence="2">
    <location>
        <begin position="549"/>
        <end position="563"/>
    </location>
</feature>
<dbReference type="GeneID" id="28820578"/>
<dbReference type="KEGG" id="psco:LY89DRAFT_618825"/>
<dbReference type="InParanoid" id="A0A194X7B5"/>